<dbReference type="GO" id="GO:0006397">
    <property type="term" value="P:mRNA processing"/>
    <property type="evidence" value="ECO:0007669"/>
    <property type="project" value="UniProtKB-KW"/>
</dbReference>
<dbReference type="Gene3D" id="2.30.30.140">
    <property type="match status" value="1"/>
</dbReference>
<evidence type="ECO:0000256" key="1">
    <source>
        <dbReference type="ARBA" id="ARBA00004216"/>
    </source>
</evidence>
<comment type="caution">
    <text evidence="10">The sequence shown here is derived from an EMBL/GenBank/DDBJ whole genome shotgun (WGS) entry which is preliminary data.</text>
</comment>
<evidence type="ECO:0000256" key="5">
    <source>
        <dbReference type="ARBA" id="ARBA00023187"/>
    </source>
</evidence>
<dbReference type="Proteomes" id="UP000746747">
    <property type="component" value="Unassembled WGS sequence"/>
</dbReference>
<comment type="similarity">
    <text evidence="3">Belongs to the SMN family.</text>
</comment>
<dbReference type="PROSITE" id="PS50304">
    <property type="entry name" value="TUDOR"/>
    <property type="match status" value="1"/>
</dbReference>
<dbReference type="Gene3D" id="3.40.190.10">
    <property type="entry name" value="Periplasmic binding protein-like II"/>
    <property type="match status" value="1"/>
</dbReference>
<organism evidence="10 11">
    <name type="scientific">Cercopithifilaria johnstoni</name>
    <dbReference type="NCBI Taxonomy" id="2874296"/>
    <lineage>
        <taxon>Eukaryota</taxon>
        <taxon>Metazoa</taxon>
        <taxon>Ecdysozoa</taxon>
        <taxon>Nematoda</taxon>
        <taxon>Chromadorea</taxon>
        <taxon>Rhabditida</taxon>
        <taxon>Spirurina</taxon>
        <taxon>Spiruromorpha</taxon>
        <taxon>Filarioidea</taxon>
        <taxon>Onchocercidae</taxon>
        <taxon>Cercopithifilaria</taxon>
    </lineage>
</organism>
<dbReference type="Pfam" id="PF20635">
    <property type="entry name" value="SMN_YG-box"/>
    <property type="match status" value="1"/>
</dbReference>
<dbReference type="PANTHER" id="PTHR39267">
    <property type="entry name" value="SURVIVAL MOTOR NEURON-LIKE PROTEIN 1"/>
    <property type="match status" value="1"/>
</dbReference>
<dbReference type="OrthoDB" id="197400at2759"/>
<dbReference type="CDD" id="cd22851">
    <property type="entry name" value="SMN_N"/>
    <property type="match status" value="1"/>
</dbReference>
<dbReference type="InterPro" id="IPR040424">
    <property type="entry name" value="Smn1"/>
</dbReference>
<dbReference type="CDD" id="cd21182">
    <property type="entry name" value="Tudor_SMN_SPF30-like"/>
    <property type="match status" value="1"/>
</dbReference>
<evidence type="ECO:0000256" key="8">
    <source>
        <dbReference type="SAM" id="MobiDB-lite"/>
    </source>
</evidence>
<dbReference type="GO" id="GO:0003723">
    <property type="term" value="F:RNA binding"/>
    <property type="evidence" value="ECO:0007669"/>
    <property type="project" value="InterPro"/>
</dbReference>
<dbReference type="EMBL" id="CAKAEH010001710">
    <property type="protein sequence ID" value="CAG9538827.1"/>
    <property type="molecule type" value="Genomic_DNA"/>
</dbReference>
<evidence type="ECO:0000256" key="7">
    <source>
        <dbReference type="ARBA" id="ARBA00034695"/>
    </source>
</evidence>
<evidence type="ECO:0000259" key="9">
    <source>
        <dbReference type="PROSITE" id="PS50304"/>
    </source>
</evidence>
<keyword evidence="6" id="KW-0539">Nucleus</keyword>
<dbReference type="GO" id="GO:0008380">
    <property type="term" value="P:RNA splicing"/>
    <property type="evidence" value="ECO:0007669"/>
    <property type="project" value="UniProtKB-KW"/>
</dbReference>
<dbReference type="InterPro" id="IPR002999">
    <property type="entry name" value="Tudor"/>
</dbReference>
<dbReference type="InterPro" id="IPR047313">
    <property type="entry name" value="SMN_C"/>
</dbReference>
<dbReference type="CDD" id="cd22852">
    <property type="entry name" value="SMN_C"/>
    <property type="match status" value="1"/>
</dbReference>
<keyword evidence="4" id="KW-0507">mRNA processing</keyword>
<feature type="domain" description="Tudor" evidence="9">
    <location>
        <begin position="90"/>
        <end position="150"/>
    </location>
</feature>
<dbReference type="Pfam" id="PF20636">
    <property type="entry name" value="SMN_G2-BD"/>
    <property type="match status" value="1"/>
</dbReference>
<dbReference type="GO" id="GO:0015030">
    <property type="term" value="C:Cajal body"/>
    <property type="evidence" value="ECO:0007669"/>
    <property type="project" value="UniProtKB-SubCell"/>
</dbReference>
<dbReference type="PANTHER" id="PTHR39267:SF1">
    <property type="entry name" value="SURVIVAL MOTOR NEURON PROTEIN"/>
    <property type="match status" value="1"/>
</dbReference>
<accession>A0A8J2MT59</accession>
<keyword evidence="11" id="KW-1185">Reference proteome</keyword>
<reference evidence="10" key="1">
    <citation type="submission" date="2021-09" db="EMBL/GenBank/DDBJ databases">
        <authorList>
            <consortium name="Pathogen Informatics"/>
        </authorList>
    </citation>
    <scope>NUCLEOTIDE SEQUENCE</scope>
</reference>
<proteinExistence type="inferred from homology"/>
<gene>
    <name evidence="10" type="ORF">CJOHNSTONI_LOCUS8498</name>
</gene>
<name>A0A8J2MT59_9BILA</name>
<evidence type="ECO:0000256" key="3">
    <source>
        <dbReference type="ARBA" id="ARBA00005371"/>
    </source>
</evidence>
<feature type="region of interest" description="Disordered" evidence="8">
    <location>
        <begin position="250"/>
        <end position="273"/>
    </location>
</feature>
<dbReference type="InterPro" id="IPR010304">
    <property type="entry name" value="SMN_Tudor"/>
</dbReference>
<evidence type="ECO:0000256" key="4">
    <source>
        <dbReference type="ARBA" id="ARBA00022664"/>
    </source>
</evidence>
<dbReference type="SUPFAM" id="SSF63748">
    <property type="entry name" value="Tudor/PWWP/MBT"/>
    <property type="match status" value="1"/>
</dbReference>
<dbReference type="AlphaFoldDB" id="A0A8J2MT59"/>
<sequence>MAYRERILLVPKVFVSWIAGFMMGSDSPNEANMVYRKADLEDAENEDVWDDSALIKMYDEMINRTYDSLGAQCTSTTKKKKKSRRTSKMKWHVGDHCMAPYYNDQLWYPAVVKKLDLDDGKCDVLYDVYNELARVSIADLTKMLRKRPSVPRMRRQHSWLSFSRFAIRPRNYDNGQQQQQPQQCRKRKTKKYYPDWTNIMQMERGGKRRKKDQQTFAILSNNAAFQRNVAFDLPRNIYLMRILDNLRHQKPVENDEEGTSEGNTTQETFDTEEKVSQMNHTPTATKHLNYAQSSSTSIPSLVPPPPIAFTNLPPPDDDEALASMLMSWYMTGYHTGYYQAIQDKNKKRGKKV</sequence>
<evidence type="ECO:0000313" key="11">
    <source>
        <dbReference type="Proteomes" id="UP000746747"/>
    </source>
</evidence>
<dbReference type="InterPro" id="IPR049481">
    <property type="entry name" value="SMN_G2-BD"/>
</dbReference>
<dbReference type="Pfam" id="PF06003">
    <property type="entry name" value="SMN_Tudor"/>
    <property type="match status" value="1"/>
</dbReference>
<comment type="subcellular location">
    <subcellularLocation>
        <location evidence="1">Cytoplasm</location>
        <location evidence="1">Myofibril</location>
        <location evidence="1">Sarcomere</location>
        <location evidence="1">Z line</location>
    </subcellularLocation>
    <subcellularLocation>
        <location evidence="2">Nucleus</location>
        <location evidence="2">Cajal body</location>
    </subcellularLocation>
    <subcellularLocation>
        <location evidence="7">Nucleus</location>
        <location evidence="7">Gem</location>
    </subcellularLocation>
</comment>
<evidence type="ECO:0000256" key="6">
    <source>
        <dbReference type="ARBA" id="ARBA00023242"/>
    </source>
</evidence>
<evidence type="ECO:0000256" key="2">
    <source>
        <dbReference type="ARBA" id="ARBA00004408"/>
    </source>
</evidence>
<dbReference type="SMART" id="SM00333">
    <property type="entry name" value="TUDOR"/>
    <property type="match status" value="1"/>
</dbReference>
<dbReference type="GO" id="GO:0097504">
    <property type="term" value="C:Gemini of Cajal bodies"/>
    <property type="evidence" value="ECO:0007669"/>
    <property type="project" value="UniProtKB-SubCell"/>
</dbReference>
<protein>
    <recommendedName>
        <fullName evidence="9">Tudor domain-containing protein</fullName>
    </recommendedName>
</protein>
<dbReference type="GO" id="GO:0030018">
    <property type="term" value="C:Z disc"/>
    <property type="evidence" value="ECO:0007669"/>
    <property type="project" value="UniProtKB-SubCell"/>
</dbReference>
<keyword evidence="5" id="KW-0508">mRNA splicing</keyword>
<evidence type="ECO:0000313" key="10">
    <source>
        <dbReference type="EMBL" id="CAG9538827.1"/>
    </source>
</evidence>